<gene>
    <name evidence="7" type="ORF">FE782_30545</name>
</gene>
<dbReference type="OrthoDB" id="9784272at2"/>
<protein>
    <submittedName>
        <fullName evidence="7">Sigma-70 family RNA polymerase sigma factor</fullName>
    </submittedName>
</protein>
<accession>A0A5R9FWV9</accession>
<organism evidence="7 8">
    <name type="scientific">Paenibacillus antri</name>
    <dbReference type="NCBI Taxonomy" id="2582848"/>
    <lineage>
        <taxon>Bacteria</taxon>
        <taxon>Bacillati</taxon>
        <taxon>Bacillota</taxon>
        <taxon>Bacilli</taxon>
        <taxon>Bacillales</taxon>
        <taxon>Paenibacillaceae</taxon>
        <taxon>Paenibacillus</taxon>
    </lineage>
</organism>
<dbReference type="RefSeq" id="WP_138198142.1">
    <property type="nucleotide sequence ID" value="NZ_VCIW01000035.1"/>
</dbReference>
<dbReference type="InterPro" id="IPR013325">
    <property type="entry name" value="RNA_pol_sigma_r2"/>
</dbReference>
<dbReference type="GO" id="GO:0006352">
    <property type="term" value="P:DNA-templated transcription initiation"/>
    <property type="evidence" value="ECO:0007669"/>
    <property type="project" value="InterPro"/>
</dbReference>
<dbReference type="InterPro" id="IPR013249">
    <property type="entry name" value="RNA_pol_sigma70_r4_t2"/>
</dbReference>
<feature type="domain" description="RNA polymerase sigma-70 region 2" evidence="5">
    <location>
        <begin position="24"/>
        <end position="92"/>
    </location>
</feature>
<comment type="caution">
    <text evidence="7">The sequence shown here is derived from an EMBL/GenBank/DDBJ whole genome shotgun (WGS) entry which is preliminary data.</text>
</comment>
<dbReference type="Pfam" id="PF08281">
    <property type="entry name" value="Sigma70_r4_2"/>
    <property type="match status" value="1"/>
</dbReference>
<dbReference type="PANTHER" id="PTHR43133:SF62">
    <property type="entry name" value="RNA POLYMERASE SIGMA FACTOR SIGZ"/>
    <property type="match status" value="1"/>
</dbReference>
<dbReference type="NCBIfam" id="TIGR02937">
    <property type="entry name" value="sigma70-ECF"/>
    <property type="match status" value="1"/>
</dbReference>
<dbReference type="Pfam" id="PF04542">
    <property type="entry name" value="Sigma70_r2"/>
    <property type="match status" value="1"/>
</dbReference>
<dbReference type="EMBL" id="VCIW01000035">
    <property type="protein sequence ID" value="TLS48477.1"/>
    <property type="molecule type" value="Genomic_DNA"/>
</dbReference>
<dbReference type="PANTHER" id="PTHR43133">
    <property type="entry name" value="RNA POLYMERASE ECF-TYPE SIGMA FACTO"/>
    <property type="match status" value="1"/>
</dbReference>
<evidence type="ECO:0000313" key="7">
    <source>
        <dbReference type="EMBL" id="TLS48477.1"/>
    </source>
</evidence>
<dbReference type="InterPro" id="IPR014284">
    <property type="entry name" value="RNA_pol_sigma-70_dom"/>
</dbReference>
<evidence type="ECO:0000256" key="1">
    <source>
        <dbReference type="ARBA" id="ARBA00010641"/>
    </source>
</evidence>
<keyword evidence="4" id="KW-0804">Transcription</keyword>
<comment type="similarity">
    <text evidence="1">Belongs to the sigma-70 factor family. ECF subfamily.</text>
</comment>
<sequence length="190" mass="22284">MLHLSDGELMRLVKAKRRAALSELYDRYASLVYSFALKAMREESAAREVVQTVFLRLWTTESEYDPEKGAFSSWLVTITRNIAIDRKRRIRREAERQAELAPERWERIPDETNVSPEELAIQSGMRQQIRTAYRHLSAQQIALLEHFYWNGYSLSELSKLYGQPLGTVKHRLHQTLKILRRHLTAEGEGW</sequence>
<dbReference type="InterPro" id="IPR039425">
    <property type="entry name" value="RNA_pol_sigma-70-like"/>
</dbReference>
<keyword evidence="3" id="KW-0731">Sigma factor</keyword>
<feature type="domain" description="RNA polymerase sigma factor 70 region 4 type 2" evidence="6">
    <location>
        <begin position="126"/>
        <end position="177"/>
    </location>
</feature>
<evidence type="ECO:0000256" key="2">
    <source>
        <dbReference type="ARBA" id="ARBA00023015"/>
    </source>
</evidence>
<evidence type="ECO:0000259" key="5">
    <source>
        <dbReference type="Pfam" id="PF04542"/>
    </source>
</evidence>
<dbReference type="GO" id="GO:0016987">
    <property type="term" value="F:sigma factor activity"/>
    <property type="evidence" value="ECO:0007669"/>
    <property type="project" value="UniProtKB-KW"/>
</dbReference>
<evidence type="ECO:0000259" key="6">
    <source>
        <dbReference type="Pfam" id="PF08281"/>
    </source>
</evidence>
<dbReference type="AlphaFoldDB" id="A0A5R9FWV9"/>
<evidence type="ECO:0000256" key="3">
    <source>
        <dbReference type="ARBA" id="ARBA00023082"/>
    </source>
</evidence>
<reference evidence="7 8" key="1">
    <citation type="submission" date="2019-05" db="EMBL/GenBank/DDBJ databases">
        <authorList>
            <person name="Narsing Rao M.P."/>
            <person name="Li W.J."/>
        </authorList>
    </citation>
    <scope>NUCLEOTIDE SEQUENCE [LARGE SCALE GENOMIC DNA]</scope>
    <source>
        <strain evidence="7 8">SYSU_K30003</strain>
    </source>
</reference>
<dbReference type="Gene3D" id="1.10.1740.10">
    <property type="match status" value="1"/>
</dbReference>
<dbReference type="SUPFAM" id="SSF88946">
    <property type="entry name" value="Sigma2 domain of RNA polymerase sigma factors"/>
    <property type="match status" value="1"/>
</dbReference>
<dbReference type="SUPFAM" id="SSF88659">
    <property type="entry name" value="Sigma3 and sigma4 domains of RNA polymerase sigma factors"/>
    <property type="match status" value="1"/>
</dbReference>
<proteinExistence type="inferred from homology"/>
<keyword evidence="8" id="KW-1185">Reference proteome</keyword>
<keyword evidence="2" id="KW-0805">Transcription regulation</keyword>
<dbReference type="GO" id="GO:0003677">
    <property type="term" value="F:DNA binding"/>
    <property type="evidence" value="ECO:0007669"/>
    <property type="project" value="InterPro"/>
</dbReference>
<name>A0A5R9FWV9_9BACL</name>
<dbReference type="InterPro" id="IPR007627">
    <property type="entry name" value="RNA_pol_sigma70_r2"/>
</dbReference>
<dbReference type="InterPro" id="IPR036388">
    <property type="entry name" value="WH-like_DNA-bd_sf"/>
</dbReference>
<dbReference type="Proteomes" id="UP000309676">
    <property type="component" value="Unassembled WGS sequence"/>
</dbReference>
<dbReference type="InterPro" id="IPR013324">
    <property type="entry name" value="RNA_pol_sigma_r3/r4-like"/>
</dbReference>
<evidence type="ECO:0000256" key="4">
    <source>
        <dbReference type="ARBA" id="ARBA00023163"/>
    </source>
</evidence>
<evidence type="ECO:0000313" key="8">
    <source>
        <dbReference type="Proteomes" id="UP000309676"/>
    </source>
</evidence>
<dbReference type="Gene3D" id="1.10.10.10">
    <property type="entry name" value="Winged helix-like DNA-binding domain superfamily/Winged helix DNA-binding domain"/>
    <property type="match status" value="1"/>
</dbReference>